<dbReference type="Gene3D" id="3.30.420.10">
    <property type="entry name" value="Ribonuclease H-like superfamily/Ribonuclease H"/>
    <property type="match status" value="1"/>
</dbReference>
<accession>A0A2J7RD60</accession>
<dbReference type="InterPro" id="IPR036397">
    <property type="entry name" value="RNaseH_sf"/>
</dbReference>
<evidence type="ECO:0000313" key="1">
    <source>
        <dbReference type="EMBL" id="PNF38758.1"/>
    </source>
</evidence>
<dbReference type="EMBL" id="NEVH01005302">
    <property type="protein sequence ID" value="PNF38758.1"/>
    <property type="molecule type" value="Genomic_DNA"/>
</dbReference>
<gene>
    <name evidence="1" type="ORF">B7P43_G14268</name>
</gene>
<organism evidence="1 2">
    <name type="scientific">Cryptotermes secundus</name>
    <dbReference type="NCBI Taxonomy" id="105785"/>
    <lineage>
        <taxon>Eukaryota</taxon>
        <taxon>Metazoa</taxon>
        <taxon>Ecdysozoa</taxon>
        <taxon>Arthropoda</taxon>
        <taxon>Hexapoda</taxon>
        <taxon>Insecta</taxon>
        <taxon>Pterygota</taxon>
        <taxon>Neoptera</taxon>
        <taxon>Polyneoptera</taxon>
        <taxon>Dictyoptera</taxon>
        <taxon>Blattodea</taxon>
        <taxon>Blattoidea</taxon>
        <taxon>Termitoidae</taxon>
        <taxon>Kalotermitidae</taxon>
        <taxon>Cryptotermitinae</taxon>
        <taxon>Cryptotermes</taxon>
    </lineage>
</organism>
<sequence length="106" mass="12375">MARVRLWYSVRPIITLQGHITANNYVTILGDQVHPIVQTLFTTGDATYQDDIACVHTAHIVQDWFSEHEDEEECYKIPLQIIQDLYLFFPRRLQAVLQARNCPTPY</sequence>
<reference evidence="1 2" key="1">
    <citation type="submission" date="2017-12" db="EMBL/GenBank/DDBJ databases">
        <title>Hemimetabolous genomes reveal molecular basis of termite eusociality.</title>
        <authorList>
            <person name="Harrison M.C."/>
            <person name="Jongepier E."/>
            <person name="Robertson H.M."/>
            <person name="Arning N."/>
            <person name="Bitard-Feildel T."/>
            <person name="Chao H."/>
            <person name="Childers C.P."/>
            <person name="Dinh H."/>
            <person name="Doddapaneni H."/>
            <person name="Dugan S."/>
            <person name="Gowin J."/>
            <person name="Greiner C."/>
            <person name="Han Y."/>
            <person name="Hu H."/>
            <person name="Hughes D.S.T."/>
            <person name="Huylmans A.-K."/>
            <person name="Kemena C."/>
            <person name="Kremer L.P.M."/>
            <person name="Lee S.L."/>
            <person name="Lopez-Ezquerra A."/>
            <person name="Mallet L."/>
            <person name="Monroy-Kuhn J.M."/>
            <person name="Moser A."/>
            <person name="Murali S.C."/>
            <person name="Muzny D.M."/>
            <person name="Otani S."/>
            <person name="Piulachs M.-D."/>
            <person name="Poelchau M."/>
            <person name="Qu J."/>
            <person name="Schaub F."/>
            <person name="Wada-Katsumata A."/>
            <person name="Worley K.C."/>
            <person name="Xie Q."/>
            <person name="Ylla G."/>
            <person name="Poulsen M."/>
            <person name="Gibbs R.A."/>
            <person name="Schal C."/>
            <person name="Richards S."/>
            <person name="Belles X."/>
            <person name="Korb J."/>
            <person name="Bornberg-Bauer E."/>
        </authorList>
    </citation>
    <scope>NUCLEOTIDE SEQUENCE [LARGE SCALE GENOMIC DNA]</scope>
    <source>
        <tissue evidence="1">Whole body</tissue>
    </source>
</reference>
<protein>
    <submittedName>
        <fullName evidence="1">Uncharacterized protein</fullName>
    </submittedName>
</protein>
<evidence type="ECO:0000313" key="2">
    <source>
        <dbReference type="Proteomes" id="UP000235965"/>
    </source>
</evidence>
<dbReference type="Proteomes" id="UP000235965">
    <property type="component" value="Unassembled WGS sequence"/>
</dbReference>
<dbReference type="AlphaFoldDB" id="A0A2J7RD60"/>
<keyword evidence="2" id="KW-1185">Reference proteome</keyword>
<dbReference type="GO" id="GO:0003676">
    <property type="term" value="F:nucleic acid binding"/>
    <property type="evidence" value="ECO:0007669"/>
    <property type="project" value="InterPro"/>
</dbReference>
<dbReference type="STRING" id="105785.A0A2J7RD60"/>
<comment type="caution">
    <text evidence="1">The sequence shown here is derived from an EMBL/GenBank/DDBJ whole genome shotgun (WGS) entry which is preliminary data.</text>
</comment>
<name>A0A2J7RD60_9NEOP</name>
<proteinExistence type="predicted"/>
<dbReference type="InParanoid" id="A0A2J7RD60"/>